<organism evidence="1 2">
    <name type="scientific">Camellia lanceoleosa</name>
    <dbReference type="NCBI Taxonomy" id="1840588"/>
    <lineage>
        <taxon>Eukaryota</taxon>
        <taxon>Viridiplantae</taxon>
        <taxon>Streptophyta</taxon>
        <taxon>Embryophyta</taxon>
        <taxon>Tracheophyta</taxon>
        <taxon>Spermatophyta</taxon>
        <taxon>Magnoliopsida</taxon>
        <taxon>eudicotyledons</taxon>
        <taxon>Gunneridae</taxon>
        <taxon>Pentapetalae</taxon>
        <taxon>asterids</taxon>
        <taxon>Ericales</taxon>
        <taxon>Theaceae</taxon>
        <taxon>Camellia</taxon>
    </lineage>
</organism>
<name>A0ACC0FFX6_9ERIC</name>
<dbReference type="EMBL" id="CM045771">
    <property type="protein sequence ID" value="KAI7987605.1"/>
    <property type="molecule type" value="Genomic_DNA"/>
</dbReference>
<gene>
    <name evidence="1" type="ORF">LOK49_LG13G02394</name>
</gene>
<accession>A0ACC0FFX6</accession>
<dbReference type="Proteomes" id="UP001060215">
    <property type="component" value="Chromosome 14"/>
</dbReference>
<evidence type="ECO:0000313" key="1">
    <source>
        <dbReference type="EMBL" id="KAI7987605.1"/>
    </source>
</evidence>
<sequence length="592" mass="65684">MKEEMEEGKISSYSDDQEKFLIHPPRPRKGGLRTIPFILVNESFEKVASYGLMPNMIFYLMESYSMEAATASIFLSLWSAMSNTLAIFGAFLSDSYLGRFPVIVLGSISSLLGMTLLWLTAMLPQLKPPSCEHFINSTCNNSPTSAQLAVLFSSFGLISIGAGCIRPCSIAFGADQLDNKDNPDNDRTLQSFFNWYYASTGLSTVLALTVIVYIQEHLGWQVGFGIPVVFMVFSALMFLLGSSLYIKVVASESLFTSFVQVLVAARKNRKNRYSDDFYHKSQEPKFCVPTENLRCLNKACIITDPERDLNPDGSASNPWHLCTVEQVESLKALLKAIPMFSAGIMVILIICQNSFSTLQAKTMNRHIISSFEIPAGSFSVFMIVTLTLWVAFYDRFMVALLAKCTGRPLGLSPRVRMGIGLLLSCLATVVSAVIERKRRSKAIEQGFQDDPNAVVDMTAMWLVPQYAILGLAEAFYSIGQIEFFYSQFPKSMTSISMALSTLGMAVSSLVGSLMVKIVNVVTTKGGKVSWLSSNLNRGHVDYYYCLLTFLGLLNFIYFLICCRVCEPIKNETTRLSSEVGEEESDYSELPSA</sequence>
<evidence type="ECO:0000313" key="2">
    <source>
        <dbReference type="Proteomes" id="UP001060215"/>
    </source>
</evidence>
<comment type="caution">
    <text evidence="1">The sequence shown here is derived from an EMBL/GenBank/DDBJ whole genome shotgun (WGS) entry which is preliminary data.</text>
</comment>
<proteinExistence type="predicted"/>
<keyword evidence="2" id="KW-1185">Reference proteome</keyword>
<reference evidence="1 2" key="1">
    <citation type="journal article" date="2022" name="Plant J.">
        <title>Chromosome-level genome of Camellia lanceoleosa provides a valuable resource for understanding genome evolution and self-incompatibility.</title>
        <authorList>
            <person name="Gong W."/>
            <person name="Xiao S."/>
            <person name="Wang L."/>
            <person name="Liao Z."/>
            <person name="Chang Y."/>
            <person name="Mo W."/>
            <person name="Hu G."/>
            <person name="Li W."/>
            <person name="Zhao G."/>
            <person name="Zhu H."/>
            <person name="Hu X."/>
            <person name="Ji K."/>
            <person name="Xiang X."/>
            <person name="Song Q."/>
            <person name="Yuan D."/>
            <person name="Jin S."/>
            <person name="Zhang L."/>
        </authorList>
    </citation>
    <scope>NUCLEOTIDE SEQUENCE [LARGE SCALE GENOMIC DNA]</scope>
    <source>
        <strain evidence="1">SQ_2022a</strain>
    </source>
</reference>
<protein>
    <submittedName>
        <fullName evidence="1">Protein NRT1/ PTR FAMILY 1.2</fullName>
    </submittedName>
</protein>